<organism evidence="5 6">
    <name type="scientific">Aspergillus chevalieri</name>
    <name type="common">Eurotium chevalieri</name>
    <dbReference type="NCBI Taxonomy" id="182096"/>
    <lineage>
        <taxon>Eukaryota</taxon>
        <taxon>Fungi</taxon>
        <taxon>Dikarya</taxon>
        <taxon>Ascomycota</taxon>
        <taxon>Pezizomycotina</taxon>
        <taxon>Eurotiomycetes</taxon>
        <taxon>Eurotiomycetidae</taxon>
        <taxon>Eurotiales</taxon>
        <taxon>Aspergillaceae</taxon>
        <taxon>Aspergillus</taxon>
        <taxon>Aspergillus subgen. Aspergillus</taxon>
    </lineage>
</organism>
<sequence length="140" mass="14834">MSQFDPSRLFSVNGQVAVITGAGSGLGRAMAQALAANCASKIFIIGRRLGALQETAKGGPDGTIIPVQGDITSKESFQAAYETISSQTEYVDLLIANSGVVEPNPKPLFQSPGPDTRQPRRDPRETLVYPRGGLFARSPD</sequence>
<dbReference type="Proteomes" id="UP000637239">
    <property type="component" value="Chromosome 4"/>
</dbReference>
<dbReference type="CDD" id="cd05233">
    <property type="entry name" value="SDR_c"/>
    <property type="match status" value="1"/>
</dbReference>
<gene>
    <name evidence="5" type="ORF">ACHE_41276A</name>
</gene>
<dbReference type="GeneID" id="66983070"/>
<evidence type="ECO:0000313" key="6">
    <source>
        <dbReference type="Proteomes" id="UP000637239"/>
    </source>
</evidence>
<dbReference type="Gene3D" id="3.40.50.720">
    <property type="entry name" value="NAD(P)-binding Rossmann-like Domain"/>
    <property type="match status" value="1"/>
</dbReference>
<dbReference type="PRINTS" id="PR00081">
    <property type="entry name" value="GDHRDH"/>
</dbReference>
<protein>
    <submittedName>
        <fullName evidence="5">Uncharacterized protein</fullName>
    </submittedName>
</protein>
<keyword evidence="2" id="KW-0521">NADP</keyword>
<proteinExistence type="inferred from homology"/>
<comment type="similarity">
    <text evidence="1">Belongs to the short-chain dehydrogenases/reductases (SDR) family.</text>
</comment>
<dbReference type="PANTHER" id="PTHR43618">
    <property type="entry name" value="7-ALPHA-HYDROXYSTEROID DEHYDROGENASE"/>
    <property type="match status" value="1"/>
</dbReference>
<feature type="region of interest" description="Disordered" evidence="4">
    <location>
        <begin position="102"/>
        <end position="140"/>
    </location>
</feature>
<dbReference type="InterPro" id="IPR052178">
    <property type="entry name" value="Sec_Metab_Biosynth_SDR"/>
</dbReference>
<accession>A0A7R7ZPX2</accession>
<dbReference type="EMBL" id="AP024419">
    <property type="protein sequence ID" value="BCR88712.1"/>
    <property type="molecule type" value="Genomic_DNA"/>
</dbReference>
<evidence type="ECO:0000313" key="5">
    <source>
        <dbReference type="EMBL" id="BCR88712.1"/>
    </source>
</evidence>
<dbReference type="RefSeq" id="XP_043137234.1">
    <property type="nucleotide sequence ID" value="XM_043279568.1"/>
</dbReference>
<reference evidence="5" key="2">
    <citation type="submission" date="2021-02" db="EMBL/GenBank/DDBJ databases">
        <title>Aspergillus chevalieri M1 genome sequence.</title>
        <authorList>
            <person name="Kadooka C."/>
            <person name="Mori K."/>
            <person name="Futagami T."/>
        </authorList>
    </citation>
    <scope>NUCLEOTIDE SEQUENCE</scope>
    <source>
        <strain evidence="5">M1</strain>
    </source>
</reference>
<dbReference type="Pfam" id="PF00106">
    <property type="entry name" value="adh_short"/>
    <property type="match status" value="1"/>
</dbReference>
<evidence type="ECO:0000256" key="2">
    <source>
        <dbReference type="ARBA" id="ARBA00022857"/>
    </source>
</evidence>
<dbReference type="InterPro" id="IPR036291">
    <property type="entry name" value="NAD(P)-bd_dom_sf"/>
</dbReference>
<evidence type="ECO:0000256" key="1">
    <source>
        <dbReference type="ARBA" id="ARBA00006484"/>
    </source>
</evidence>
<keyword evidence="3" id="KW-0560">Oxidoreductase</keyword>
<dbReference type="KEGG" id="ache:ACHE_41276A"/>
<dbReference type="AlphaFoldDB" id="A0A7R7ZPX2"/>
<name>A0A7R7ZPX2_ASPCH</name>
<dbReference type="GO" id="GO:0016491">
    <property type="term" value="F:oxidoreductase activity"/>
    <property type="evidence" value="ECO:0007669"/>
    <property type="project" value="UniProtKB-KW"/>
</dbReference>
<dbReference type="PANTHER" id="PTHR43618:SF18">
    <property type="entry name" value="SHORT CHAIN DEHYDROGENASE_REDUCTASE FAMILY (AFU_ORTHOLOGUE AFUA_5G12480)"/>
    <property type="match status" value="1"/>
</dbReference>
<evidence type="ECO:0000256" key="4">
    <source>
        <dbReference type="SAM" id="MobiDB-lite"/>
    </source>
</evidence>
<reference evidence="5" key="1">
    <citation type="submission" date="2021-01" db="EMBL/GenBank/DDBJ databases">
        <authorList>
            <consortium name="Aspergillus chevalieri M1 genome sequencing consortium"/>
            <person name="Kazuki M."/>
            <person name="Futagami T."/>
        </authorList>
    </citation>
    <scope>NUCLEOTIDE SEQUENCE</scope>
    <source>
        <strain evidence="5">M1</strain>
    </source>
</reference>
<dbReference type="SUPFAM" id="SSF51735">
    <property type="entry name" value="NAD(P)-binding Rossmann-fold domains"/>
    <property type="match status" value="1"/>
</dbReference>
<dbReference type="InterPro" id="IPR002347">
    <property type="entry name" value="SDR_fam"/>
</dbReference>
<keyword evidence="6" id="KW-1185">Reference proteome</keyword>
<evidence type="ECO:0000256" key="3">
    <source>
        <dbReference type="ARBA" id="ARBA00023002"/>
    </source>
</evidence>